<feature type="region of interest" description="Disordered" evidence="1">
    <location>
        <begin position="100"/>
        <end position="129"/>
    </location>
</feature>
<keyword evidence="2" id="KW-0732">Signal</keyword>
<accession>A0A9X2F7D7</accession>
<feature type="signal peptide" evidence="2">
    <location>
        <begin position="1"/>
        <end position="28"/>
    </location>
</feature>
<feature type="compositionally biased region" description="Acidic residues" evidence="1">
    <location>
        <begin position="41"/>
        <end position="55"/>
    </location>
</feature>
<evidence type="ECO:0008006" key="5">
    <source>
        <dbReference type="Google" id="ProtNLM"/>
    </source>
</evidence>
<feature type="chain" id="PRO_5040882010" description="Secreted protein" evidence="2">
    <location>
        <begin position="29"/>
        <end position="253"/>
    </location>
</feature>
<evidence type="ECO:0000256" key="2">
    <source>
        <dbReference type="SAM" id="SignalP"/>
    </source>
</evidence>
<evidence type="ECO:0000313" key="4">
    <source>
        <dbReference type="Proteomes" id="UP001155241"/>
    </source>
</evidence>
<evidence type="ECO:0000256" key="1">
    <source>
        <dbReference type="SAM" id="MobiDB-lite"/>
    </source>
</evidence>
<dbReference type="PROSITE" id="PS51257">
    <property type="entry name" value="PROKAR_LIPOPROTEIN"/>
    <property type="match status" value="1"/>
</dbReference>
<dbReference type="AlphaFoldDB" id="A0A9X2F7D7"/>
<name>A0A9X2F7D7_9BACT</name>
<dbReference type="Proteomes" id="UP001155241">
    <property type="component" value="Unassembled WGS sequence"/>
</dbReference>
<keyword evidence="4" id="KW-1185">Reference proteome</keyword>
<dbReference type="RefSeq" id="WP_252851293.1">
    <property type="nucleotide sequence ID" value="NZ_JAMXLR010000020.1"/>
</dbReference>
<evidence type="ECO:0000313" key="3">
    <source>
        <dbReference type="EMBL" id="MCO6043194.1"/>
    </source>
</evidence>
<reference evidence="3" key="1">
    <citation type="submission" date="2022-06" db="EMBL/GenBank/DDBJ databases">
        <title>Aeoliella straminimaris, a novel planctomycete from sediments.</title>
        <authorList>
            <person name="Vitorino I.R."/>
            <person name="Lage O.M."/>
        </authorList>
    </citation>
    <scope>NUCLEOTIDE SEQUENCE</scope>
    <source>
        <strain evidence="3">ICT_H6.2</strain>
    </source>
</reference>
<dbReference type="EMBL" id="JAMXLR010000020">
    <property type="protein sequence ID" value="MCO6043194.1"/>
    <property type="molecule type" value="Genomic_DNA"/>
</dbReference>
<protein>
    <recommendedName>
        <fullName evidence="5">Secreted protein</fullName>
    </recommendedName>
</protein>
<feature type="compositionally biased region" description="Basic and acidic residues" evidence="1">
    <location>
        <begin position="102"/>
        <end position="118"/>
    </location>
</feature>
<gene>
    <name evidence="3" type="ORF">NG895_04690</name>
</gene>
<organism evidence="3 4">
    <name type="scientific">Aeoliella straminimaris</name>
    <dbReference type="NCBI Taxonomy" id="2954799"/>
    <lineage>
        <taxon>Bacteria</taxon>
        <taxon>Pseudomonadati</taxon>
        <taxon>Planctomycetota</taxon>
        <taxon>Planctomycetia</taxon>
        <taxon>Pirellulales</taxon>
        <taxon>Lacipirellulaceae</taxon>
        <taxon>Aeoliella</taxon>
    </lineage>
</organism>
<feature type="region of interest" description="Disordered" evidence="1">
    <location>
        <begin position="234"/>
        <end position="253"/>
    </location>
</feature>
<proteinExistence type="predicted"/>
<feature type="region of interest" description="Disordered" evidence="1">
    <location>
        <begin position="33"/>
        <end position="65"/>
    </location>
</feature>
<sequence>MTSQCCKQAISLLVMAGCLLVFNSPATAAQDEVAAKPNEVDVPEATEDATQEESDEATKPDEPKLQTLLVKDRRLRLKVPARWKVVKPRNNVVELELSISPLDEKDQPPVDPADERSPPRRGRMTVMGAGGDVDTNIRNWIGQFRLGRDADGKDAMRRDRRRLRGAIAHVLDITGTYFDSPHGQRGPKVELPDYRMLGAVIEIEGAGSYYVKFYGPAKIVEENREAFEEMLSSLEIAPEPIEEPAPEADPQES</sequence>
<feature type="compositionally biased region" description="Acidic residues" evidence="1">
    <location>
        <begin position="240"/>
        <end position="253"/>
    </location>
</feature>
<comment type="caution">
    <text evidence="3">The sequence shown here is derived from an EMBL/GenBank/DDBJ whole genome shotgun (WGS) entry which is preliminary data.</text>
</comment>